<dbReference type="GO" id="GO:0044281">
    <property type="term" value="P:small molecule metabolic process"/>
    <property type="evidence" value="ECO:0007669"/>
    <property type="project" value="UniProtKB-ARBA"/>
</dbReference>
<feature type="region of interest" description="Disordered" evidence="4">
    <location>
        <begin position="27"/>
        <end position="58"/>
    </location>
</feature>
<gene>
    <name evidence="5" type="ORF">PSSU_1377</name>
</gene>
<dbReference type="Proteomes" id="UP000216454">
    <property type="component" value="Unassembled WGS sequence"/>
</dbReference>
<dbReference type="GO" id="GO:0016787">
    <property type="term" value="F:hydrolase activity"/>
    <property type="evidence" value="ECO:0007669"/>
    <property type="project" value="UniProtKB-KW"/>
</dbReference>
<feature type="compositionally biased region" description="Polar residues" evidence="4">
    <location>
        <begin position="27"/>
        <end position="49"/>
    </location>
</feature>
<comment type="caution">
    <text evidence="5">The sequence shown here is derived from an EMBL/GenBank/DDBJ whole genome shotgun (WGS) entry which is preliminary data.</text>
</comment>
<evidence type="ECO:0000256" key="1">
    <source>
        <dbReference type="ARBA" id="ARBA00001946"/>
    </source>
</evidence>
<comment type="cofactor">
    <cofactor evidence="1">
        <name>Mg(2+)</name>
        <dbReference type="ChEBI" id="CHEBI:18420"/>
    </cofactor>
</comment>
<proteinExistence type="predicted"/>
<dbReference type="PANTHER" id="PTHR46470">
    <property type="entry name" value="N-ACYLNEURAMINATE-9-PHOSPHATASE"/>
    <property type="match status" value="1"/>
</dbReference>
<dbReference type="InterPro" id="IPR036412">
    <property type="entry name" value="HAD-like_sf"/>
</dbReference>
<keyword evidence="2" id="KW-0378">Hydrolase</keyword>
<dbReference type="Gene3D" id="3.40.50.1000">
    <property type="entry name" value="HAD superfamily/HAD-like"/>
    <property type="match status" value="1"/>
</dbReference>
<dbReference type="Pfam" id="PF00702">
    <property type="entry name" value="Hydrolase"/>
    <property type="match status" value="1"/>
</dbReference>
<keyword evidence="6" id="KW-1185">Reference proteome</keyword>
<dbReference type="PRINTS" id="PR00413">
    <property type="entry name" value="HADHALOGNASE"/>
</dbReference>
<name>A0A261ERR3_9BIFI</name>
<organism evidence="5 6">
    <name type="scientific">Pseudoscardovia suis</name>
    <dbReference type="NCBI Taxonomy" id="987063"/>
    <lineage>
        <taxon>Bacteria</taxon>
        <taxon>Bacillati</taxon>
        <taxon>Actinomycetota</taxon>
        <taxon>Actinomycetes</taxon>
        <taxon>Bifidobacteriales</taxon>
        <taxon>Bifidobacteriaceae</taxon>
        <taxon>Pseudoscardovia</taxon>
    </lineage>
</organism>
<dbReference type="SFLD" id="SFLDS00003">
    <property type="entry name" value="Haloacid_Dehalogenase"/>
    <property type="match status" value="1"/>
</dbReference>
<evidence type="ECO:0000256" key="2">
    <source>
        <dbReference type="ARBA" id="ARBA00022801"/>
    </source>
</evidence>
<sequence>MSLTMWRRLPRESNASWRAPCIVASMSMPSDTEAPTNSSDRSPSGSNLSDLPLSDRSPAAPDLSTVKAVVFDVDDTICDSAGAFATGIRLVVDRYMPGLPEPQVQRAIEIWRADPHKHYRRYTRGECTFDEQRFARANELNEEFGGPQITWDEYLDEWKPLFWNAFCSHWKAHPDVRPCLDLLESHGFRLGALSNASAELQTRKLTACGCVDDVPLLVTMDTFGFGKPDPRVFQEATRRLELLPGEVAYVGDEFDIDAQAACKAGLHGFWIDRPSRHLDSRGEQLPVDVSGSTDESAQQVIRVESLTQMAQMLVESHR</sequence>
<dbReference type="PANTHER" id="PTHR46470:SF4">
    <property type="entry name" value="5-AMINO-6-(5-PHOSPHO-D-RIBITYLAMINO)URACIL PHOSPHATASE YIGB"/>
    <property type="match status" value="1"/>
</dbReference>
<dbReference type="NCBIfam" id="TIGR01549">
    <property type="entry name" value="HAD-SF-IA-v1"/>
    <property type="match status" value="1"/>
</dbReference>
<accession>A0A261ERR3</accession>
<dbReference type="EMBL" id="MWWQ01000014">
    <property type="protein sequence ID" value="OZG49553.1"/>
    <property type="molecule type" value="Genomic_DNA"/>
</dbReference>
<evidence type="ECO:0000313" key="6">
    <source>
        <dbReference type="Proteomes" id="UP000216454"/>
    </source>
</evidence>
<dbReference type="SFLD" id="SFLDG01129">
    <property type="entry name" value="C1.5:_HAD__Beta-PGM__Phosphata"/>
    <property type="match status" value="1"/>
</dbReference>
<evidence type="ECO:0000313" key="5">
    <source>
        <dbReference type="EMBL" id="OZG49553.1"/>
    </source>
</evidence>
<reference evidence="5 6" key="1">
    <citation type="journal article" date="2017" name="BMC Genomics">
        <title>Comparative genomic and phylogenomic analyses of the Bifidobacteriaceae family.</title>
        <authorList>
            <person name="Lugli G.A."/>
            <person name="Milani C."/>
            <person name="Turroni F."/>
            <person name="Duranti S."/>
            <person name="Mancabelli L."/>
            <person name="Mangifesta M."/>
            <person name="Ferrario C."/>
            <person name="Modesto M."/>
            <person name="Mattarelli P."/>
            <person name="Jiri K."/>
            <person name="van Sinderen D."/>
            <person name="Ventura M."/>
        </authorList>
    </citation>
    <scope>NUCLEOTIDE SEQUENCE [LARGE SCALE GENOMIC DNA]</scope>
    <source>
        <strain evidence="5 6">DSM 24744</strain>
    </source>
</reference>
<evidence type="ECO:0000256" key="4">
    <source>
        <dbReference type="SAM" id="MobiDB-lite"/>
    </source>
</evidence>
<protein>
    <submittedName>
        <fullName evidence="5">Haloacid dehalogenase</fullName>
    </submittedName>
</protein>
<dbReference type="InterPro" id="IPR023214">
    <property type="entry name" value="HAD_sf"/>
</dbReference>
<dbReference type="InterPro" id="IPR051400">
    <property type="entry name" value="HAD-like_hydrolase"/>
</dbReference>
<dbReference type="Gene3D" id="1.20.120.710">
    <property type="entry name" value="Haloacid dehalogenase hydrolase-like domain"/>
    <property type="match status" value="1"/>
</dbReference>
<dbReference type="AlphaFoldDB" id="A0A261ERR3"/>
<evidence type="ECO:0000256" key="3">
    <source>
        <dbReference type="ARBA" id="ARBA00022842"/>
    </source>
</evidence>
<dbReference type="InterPro" id="IPR006439">
    <property type="entry name" value="HAD-SF_hydro_IA"/>
</dbReference>
<keyword evidence="3" id="KW-0460">Magnesium</keyword>
<dbReference type="SUPFAM" id="SSF56784">
    <property type="entry name" value="HAD-like"/>
    <property type="match status" value="1"/>
</dbReference>